<evidence type="ECO:0000313" key="1">
    <source>
        <dbReference type="EMBL" id="CAF3398460.1"/>
    </source>
</evidence>
<reference evidence="1" key="1">
    <citation type="submission" date="2021-02" db="EMBL/GenBank/DDBJ databases">
        <authorList>
            <person name="Nowell W R."/>
        </authorList>
    </citation>
    <scope>NUCLEOTIDE SEQUENCE</scope>
</reference>
<organism evidence="1 3">
    <name type="scientific">Rotaria socialis</name>
    <dbReference type="NCBI Taxonomy" id="392032"/>
    <lineage>
        <taxon>Eukaryota</taxon>
        <taxon>Metazoa</taxon>
        <taxon>Spiralia</taxon>
        <taxon>Gnathifera</taxon>
        <taxon>Rotifera</taxon>
        <taxon>Eurotatoria</taxon>
        <taxon>Bdelloidea</taxon>
        <taxon>Philodinida</taxon>
        <taxon>Philodinidae</taxon>
        <taxon>Rotaria</taxon>
    </lineage>
</organism>
<dbReference type="AlphaFoldDB" id="A0A817ZSF1"/>
<dbReference type="Proteomes" id="UP000663862">
    <property type="component" value="Unassembled WGS sequence"/>
</dbReference>
<evidence type="ECO:0000313" key="2">
    <source>
        <dbReference type="EMBL" id="CAF4586320.1"/>
    </source>
</evidence>
<proteinExistence type="predicted"/>
<dbReference type="EMBL" id="CAJOBQ010002944">
    <property type="protein sequence ID" value="CAF4586320.1"/>
    <property type="molecule type" value="Genomic_DNA"/>
</dbReference>
<protein>
    <submittedName>
        <fullName evidence="1">Uncharacterized protein</fullName>
    </submittedName>
</protein>
<accession>A0A817ZSF1</accession>
<dbReference type="EMBL" id="CAJNYU010000934">
    <property type="protein sequence ID" value="CAF3398460.1"/>
    <property type="molecule type" value="Genomic_DNA"/>
</dbReference>
<sequence>MERSILSSLKLSKQKHNDDLNRRSTKRRALTYARRNILDTKPFELSVASSNSSNDVDLNFIRIDDSRNLSLCNDTSDSSLKETVPNDIVELSIHEIVYDNISEVSVDEQSFTTLDEYFDFSLFTTEPDISLHNLTNVTKNEYCKALLNLFRDANVCKTHCDRFIQLISSGLPTTNHMQKSTKALLNEMQGILLSDDSKCQVLFYGIIGDCPALKVILEFIGHTGYHCCFYCYIHGIHVGGRGGKRQYYFENRMQLRTKRTYELESIRAVETSSNVYGHLGRSLLHDLLDVPLPNSIIVDYLHVSLLRHTRAIIQQVYAQLSPLERTKFDSGLRGQRFPHFFNRKLRAVCDLAFVKATELRNLLLYALIPHLPPFLPKEQLAHLSLYVCSIRIIHGKKCFGDKSSSMSKELFLTYYQDHSIYFEKLHNLVLHLHVHFDQLFDKHGSLCYLGTFGQEDLIGSISKNYHGTRFHGQLITYYYEIDFALRNKASSHDATDEKNIDGLFDQTDLSSMTHDIIQHHLTVCNCGNFDQCLRIYRRCVIDKNVYHSLIYTRRNSTISFLVQYYTNQGDPSFGKIRYFFTSNNKTYAVIDHHEV</sequence>
<dbReference type="Proteomes" id="UP000663869">
    <property type="component" value="Unassembled WGS sequence"/>
</dbReference>
<dbReference type="PANTHER" id="PTHR33053:SF9">
    <property type="entry name" value="AGAP000105-PA"/>
    <property type="match status" value="1"/>
</dbReference>
<evidence type="ECO:0000313" key="3">
    <source>
        <dbReference type="Proteomes" id="UP000663869"/>
    </source>
</evidence>
<name>A0A817ZSF1_9BILA</name>
<gene>
    <name evidence="1" type="ORF">FME351_LOCUS8834</name>
    <name evidence="2" type="ORF">TSG867_LOCUS26907</name>
</gene>
<comment type="caution">
    <text evidence="1">The sequence shown here is derived from an EMBL/GenBank/DDBJ whole genome shotgun (WGS) entry which is preliminary data.</text>
</comment>
<dbReference type="PANTHER" id="PTHR33053">
    <property type="entry name" value="PROTEIN, PUTATIVE-RELATED"/>
    <property type="match status" value="1"/>
</dbReference>